<dbReference type="HOGENOM" id="CLU_2466195_0_0_10"/>
<proteinExistence type="predicted"/>
<organism evidence="1 2">
    <name type="scientific">Paraprevotella clara YIT 11840</name>
    <dbReference type="NCBI Taxonomy" id="762968"/>
    <lineage>
        <taxon>Bacteria</taxon>
        <taxon>Pseudomonadati</taxon>
        <taxon>Bacteroidota</taxon>
        <taxon>Bacteroidia</taxon>
        <taxon>Bacteroidales</taxon>
        <taxon>Prevotellaceae</taxon>
        <taxon>Paraprevotella</taxon>
    </lineage>
</organism>
<keyword evidence="2" id="KW-1185">Reference proteome</keyword>
<reference evidence="1 2" key="1">
    <citation type="submission" date="2011-03" db="EMBL/GenBank/DDBJ databases">
        <authorList>
            <person name="Weinstock G."/>
            <person name="Sodergren E."/>
            <person name="Clifton S."/>
            <person name="Fulton L."/>
            <person name="Fulton B."/>
            <person name="Courtney L."/>
            <person name="Fronick C."/>
            <person name="Harrison M."/>
            <person name="Strong C."/>
            <person name="Farmer C."/>
            <person name="Delahaunty K."/>
            <person name="Markovic C."/>
            <person name="Hall O."/>
            <person name="Minx P."/>
            <person name="Tomlinson C."/>
            <person name="Mitreva M."/>
            <person name="Hou S."/>
            <person name="Chen J."/>
            <person name="Wollam A."/>
            <person name="Pepin K.H."/>
            <person name="Johnson M."/>
            <person name="Bhonagiri V."/>
            <person name="Zhang X."/>
            <person name="Suruliraj S."/>
            <person name="Warren W."/>
            <person name="Chinwalla A."/>
            <person name="Mardis E.R."/>
            <person name="Wilson R.K."/>
        </authorList>
    </citation>
    <scope>NUCLEOTIDE SEQUENCE [LARGE SCALE GENOMIC DNA]</scope>
    <source>
        <strain evidence="1 2">YIT 11840</strain>
    </source>
</reference>
<accession>G5SQN3</accession>
<evidence type="ECO:0000313" key="2">
    <source>
        <dbReference type="Proteomes" id="UP000003598"/>
    </source>
</evidence>
<dbReference type="EMBL" id="AFFY01000022">
    <property type="protein sequence ID" value="EHH00436.1"/>
    <property type="molecule type" value="Genomic_DNA"/>
</dbReference>
<dbReference type="PATRIC" id="fig|762968.3.peg.1495"/>
<dbReference type="Proteomes" id="UP000003598">
    <property type="component" value="Unassembled WGS sequence"/>
</dbReference>
<gene>
    <name evidence="1" type="ORF">HMPREF9441_01673</name>
</gene>
<dbReference type="AlphaFoldDB" id="G5SQN3"/>
<protein>
    <submittedName>
        <fullName evidence="1">Uncharacterized protein</fullName>
    </submittedName>
</protein>
<evidence type="ECO:0000313" key="1">
    <source>
        <dbReference type="EMBL" id="EHH00436.1"/>
    </source>
</evidence>
<comment type="caution">
    <text evidence="1">The sequence shown here is derived from an EMBL/GenBank/DDBJ whole genome shotgun (WGS) entry which is preliminary data.</text>
</comment>
<sequence length="88" mass="10499">MRFNLKRMIFRSAEKTYFFSACRLKAVLMLGRNMPENEAWASFSSSFLFYLKCFRSQKTAVKMACKFALRFLALRPFALRLAFRRCKM</sequence>
<name>G5SQN3_9BACT</name>